<dbReference type="GO" id="GO:0008237">
    <property type="term" value="F:metallopeptidase activity"/>
    <property type="evidence" value="ECO:0007669"/>
    <property type="project" value="UniProtKB-KW"/>
</dbReference>
<dbReference type="RefSeq" id="WP_090388733.1">
    <property type="nucleotide sequence ID" value="NZ_FMZO01000002.1"/>
</dbReference>
<keyword evidence="8" id="KW-1015">Disulfide bond</keyword>
<feature type="signal peptide" evidence="9">
    <location>
        <begin position="1"/>
        <end position="21"/>
    </location>
</feature>
<keyword evidence="3" id="KW-0479">Metal-binding</keyword>
<dbReference type="Proteomes" id="UP000198757">
    <property type="component" value="Unassembled WGS sequence"/>
</dbReference>
<evidence type="ECO:0000256" key="8">
    <source>
        <dbReference type="ARBA" id="ARBA00023157"/>
    </source>
</evidence>
<feature type="chain" id="PRO_5011597054" evidence="9">
    <location>
        <begin position="22"/>
        <end position="662"/>
    </location>
</feature>
<keyword evidence="5" id="KW-0378">Hydrolase</keyword>
<feature type="domain" description="Peptidase M43 pregnancy-associated plasma-A" evidence="10">
    <location>
        <begin position="183"/>
        <end position="334"/>
    </location>
</feature>
<evidence type="ECO:0000313" key="13">
    <source>
        <dbReference type="Proteomes" id="UP000198757"/>
    </source>
</evidence>
<keyword evidence="6" id="KW-0862">Zinc</keyword>
<feature type="domain" description="GEVED" evidence="11">
    <location>
        <begin position="429"/>
        <end position="507"/>
    </location>
</feature>
<dbReference type="Pfam" id="PF05572">
    <property type="entry name" value="Peptidase_M43"/>
    <property type="match status" value="1"/>
</dbReference>
<keyword evidence="2" id="KW-0645">Protease</keyword>
<dbReference type="OrthoDB" id="6385856at2"/>
<evidence type="ECO:0000256" key="7">
    <source>
        <dbReference type="ARBA" id="ARBA00023049"/>
    </source>
</evidence>
<dbReference type="Gene3D" id="3.40.390.10">
    <property type="entry name" value="Collagenase (Catalytic Domain)"/>
    <property type="match status" value="1"/>
</dbReference>
<proteinExistence type="inferred from homology"/>
<organism evidence="12 13">
    <name type="scientific">Niabella drilacis (strain DSM 25811 / CCM 8410 / CCUG 62505 / LMG 26954 / E90)</name>
    <dbReference type="NCBI Taxonomy" id="1285928"/>
    <lineage>
        <taxon>Bacteria</taxon>
        <taxon>Pseudomonadati</taxon>
        <taxon>Bacteroidota</taxon>
        <taxon>Chitinophagia</taxon>
        <taxon>Chitinophagales</taxon>
        <taxon>Chitinophagaceae</taxon>
        <taxon>Niabella</taxon>
    </lineage>
</organism>
<evidence type="ECO:0000256" key="6">
    <source>
        <dbReference type="ARBA" id="ARBA00022833"/>
    </source>
</evidence>
<dbReference type="GO" id="GO:0006508">
    <property type="term" value="P:proteolysis"/>
    <property type="evidence" value="ECO:0007669"/>
    <property type="project" value="UniProtKB-KW"/>
</dbReference>
<evidence type="ECO:0000313" key="12">
    <source>
        <dbReference type="EMBL" id="SDC34421.1"/>
    </source>
</evidence>
<evidence type="ECO:0000256" key="1">
    <source>
        <dbReference type="ARBA" id="ARBA00008721"/>
    </source>
</evidence>
<dbReference type="AlphaFoldDB" id="A0A1G6KUF8"/>
<dbReference type="PANTHER" id="PTHR47466:SF1">
    <property type="entry name" value="METALLOPROTEASE MEP1 (AFU_ORTHOLOGUE AFUA_1G07730)-RELATED"/>
    <property type="match status" value="1"/>
</dbReference>
<evidence type="ECO:0000256" key="9">
    <source>
        <dbReference type="SAM" id="SignalP"/>
    </source>
</evidence>
<keyword evidence="4 9" id="KW-0732">Signal</keyword>
<evidence type="ECO:0000256" key="2">
    <source>
        <dbReference type="ARBA" id="ARBA00022670"/>
    </source>
</evidence>
<dbReference type="InterPro" id="IPR008754">
    <property type="entry name" value="Peptidase_M43"/>
</dbReference>
<dbReference type="SUPFAM" id="SSF55486">
    <property type="entry name" value="Metalloproteases ('zincins'), catalytic domain"/>
    <property type="match status" value="1"/>
</dbReference>
<sequence>MSPKRFILFAYLILSGTTVNAQNIICGFDGIQQRLKKDNGYAERAALAESRIRQKVTELATFRKAMRNMSISSAPLYEIPVVVHIIYRSGDANPGAPSNPTDTQIQAAIDRLNANFSAAPGSGNEGAGTPIKFALAKRSPGCGSTTGIERLNGGTLNDYDASGMSYPGSGSPGAAETAVKNLSTWPEKQYYNIWVVWKINAVTPGSSSIAGYASLPYAGNDYHIYPAEGMVILSRHMNDMTPTLTHEMGHAFGLFHTFEGSDAGCPENTNCSTDGDRVCDTDPVKDLSGPCPASTDINLCTKTAYGTIQNNLMGYGSCLNRFTQGQSDRMMAALLAIRSGLLTSQATIPPPSIPVKAAVQVPVNILRSTNTSNAGPCNVTLGNMSYVSYGYNQDGYRSYSDNSCTIGEALHVAPGQVLSVTTQTNPQACKAWIDFNNDGQFNDDELVLNSQSDVAAYTHTATIPPDQLSTAVKSVPLRMRVMADLLANPDFTAGSQLLYGQTEDFWVSIEEAAPLDMQEISALLKNNTLKVQWSTTHEANIGHFIIEASADSQNFIPLTRVDSKAKDGFSNSLLQYSVTFERNGKLAMGLGLLTLLFSLRSFGRYKKRRWLIAPLVICLFITCNKQPATEPRQEETIRFIRVTGVDRNGIQQYIKAIKIVNG</sequence>
<dbReference type="InterPro" id="IPR024079">
    <property type="entry name" value="MetalloPept_cat_dom_sf"/>
</dbReference>
<dbReference type="GO" id="GO:0046872">
    <property type="term" value="F:metal ion binding"/>
    <property type="evidence" value="ECO:0007669"/>
    <property type="project" value="UniProtKB-KW"/>
</dbReference>
<comment type="similarity">
    <text evidence="1">Belongs to the peptidase M43B family.</text>
</comment>
<dbReference type="PANTHER" id="PTHR47466">
    <property type="match status" value="1"/>
</dbReference>
<name>A0A1G6KUF8_NIADE</name>
<evidence type="ECO:0000256" key="3">
    <source>
        <dbReference type="ARBA" id="ARBA00022723"/>
    </source>
</evidence>
<dbReference type="Pfam" id="PF20009">
    <property type="entry name" value="GEVED"/>
    <property type="match status" value="1"/>
</dbReference>
<keyword evidence="7" id="KW-0482">Metalloprotease</keyword>
<dbReference type="EMBL" id="FMZO01000002">
    <property type="protein sequence ID" value="SDC34421.1"/>
    <property type="molecule type" value="Genomic_DNA"/>
</dbReference>
<reference evidence="13" key="1">
    <citation type="submission" date="2016-10" db="EMBL/GenBank/DDBJ databases">
        <authorList>
            <person name="Varghese N."/>
            <person name="Submissions S."/>
        </authorList>
    </citation>
    <scope>NUCLEOTIDE SEQUENCE [LARGE SCALE GENOMIC DNA]</scope>
    <source>
        <strain evidence="13">DSM 25811 / CCM 8410 / LMG 26954 / E90</strain>
    </source>
</reference>
<evidence type="ECO:0000256" key="4">
    <source>
        <dbReference type="ARBA" id="ARBA00022729"/>
    </source>
</evidence>
<accession>A0A1G6KUF8</accession>
<dbReference type="InterPro" id="IPR045474">
    <property type="entry name" value="GEVED"/>
</dbReference>
<evidence type="ECO:0000256" key="5">
    <source>
        <dbReference type="ARBA" id="ARBA00022801"/>
    </source>
</evidence>
<gene>
    <name evidence="12" type="ORF">SAMN04487894_102100</name>
</gene>
<keyword evidence="13" id="KW-1185">Reference proteome</keyword>
<protein>
    <submittedName>
        <fullName evidence="12">Pregnancy-associated plasma protein-A</fullName>
    </submittedName>
</protein>
<evidence type="ECO:0000259" key="10">
    <source>
        <dbReference type="Pfam" id="PF05572"/>
    </source>
</evidence>
<evidence type="ECO:0000259" key="11">
    <source>
        <dbReference type="Pfam" id="PF20009"/>
    </source>
</evidence>
<dbReference type="STRING" id="1285928.SAMN04487894_102100"/>